<dbReference type="RefSeq" id="WP_263342360.1">
    <property type="nucleotide sequence ID" value="NZ_JAGSYH010000011.1"/>
</dbReference>
<proteinExistence type="predicted"/>
<comment type="caution">
    <text evidence="2">The sequence shown here is derived from an EMBL/GenBank/DDBJ whole genome shotgun (WGS) entry which is preliminary data.</text>
</comment>
<evidence type="ECO:0000313" key="2">
    <source>
        <dbReference type="EMBL" id="MFC5865372.1"/>
    </source>
</evidence>
<evidence type="ECO:0000313" key="3">
    <source>
        <dbReference type="Proteomes" id="UP001596091"/>
    </source>
</evidence>
<dbReference type="Pfam" id="PF07638">
    <property type="entry name" value="Sigma70_ECF"/>
    <property type="match status" value="1"/>
</dbReference>
<keyword evidence="3" id="KW-1185">Reference proteome</keyword>
<dbReference type="SUPFAM" id="SSF88659">
    <property type="entry name" value="Sigma3 and sigma4 domains of RNA polymerase sigma factors"/>
    <property type="match status" value="1"/>
</dbReference>
<evidence type="ECO:0000259" key="1">
    <source>
        <dbReference type="Pfam" id="PF07638"/>
    </source>
</evidence>
<accession>A0ABW1EM65</accession>
<dbReference type="InterPro" id="IPR036388">
    <property type="entry name" value="WH-like_DNA-bd_sf"/>
</dbReference>
<gene>
    <name evidence="2" type="ORF">ACFPT7_23915</name>
</gene>
<dbReference type="InterPro" id="IPR053812">
    <property type="entry name" value="HTH_Sigma70_ECF-like"/>
</dbReference>
<feature type="domain" description="RNA polymerase sigma-70 ECF-like HTH" evidence="1">
    <location>
        <begin position="7"/>
        <end position="186"/>
    </location>
</feature>
<name>A0ABW1EM65_9BACT</name>
<organism evidence="2 3">
    <name type="scientific">Acidicapsa dinghuensis</name>
    <dbReference type="NCBI Taxonomy" id="2218256"/>
    <lineage>
        <taxon>Bacteria</taxon>
        <taxon>Pseudomonadati</taxon>
        <taxon>Acidobacteriota</taxon>
        <taxon>Terriglobia</taxon>
        <taxon>Terriglobales</taxon>
        <taxon>Acidobacteriaceae</taxon>
        <taxon>Acidicapsa</taxon>
    </lineage>
</organism>
<dbReference type="Gene3D" id="1.10.10.10">
    <property type="entry name" value="Winged helix-like DNA-binding domain superfamily/Winged helix DNA-binding domain"/>
    <property type="match status" value="1"/>
</dbReference>
<dbReference type="Proteomes" id="UP001596091">
    <property type="component" value="Unassembled WGS sequence"/>
</dbReference>
<dbReference type="EMBL" id="JBHSPH010000019">
    <property type="protein sequence ID" value="MFC5865372.1"/>
    <property type="molecule type" value="Genomic_DNA"/>
</dbReference>
<sequence length="201" mass="22963">MQTAYSLTRQLRLFSNGHRDVGDSMLREMFPRLRQIAARRLAKEQYPSFTPTELIGETWLTRLHRGGWKVENREHFFGIANRAMRNVLTDAARKRLSGIRGKGAEHICVEEAATELRSSAPDAEQVLAIGMLMEKLKEVDPGVALVVHLHYIAGFDLQEIAAETGLSLRQVRHRWHKGKTWLATRLLSKRRQVRVAVPYLG</sequence>
<dbReference type="InterPro" id="IPR013324">
    <property type="entry name" value="RNA_pol_sigma_r3/r4-like"/>
</dbReference>
<reference evidence="3" key="1">
    <citation type="journal article" date="2019" name="Int. J. Syst. Evol. Microbiol.">
        <title>The Global Catalogue of Microorganisms (GCM) 10K type strain sequencing project: providing services to taxonomists for standard genome sequencing and annotation.</title>
        <authorList>
            <consortium name="The Broad Institute Genomics Platform"/>
            <consortium name="The Broad Institute Genome Sequencing Center for Infectious Disease"/>
            <person name="Wu L."/>
            <person name="Ma J."/>
        </authorList>
    </citation>
    <scope>NUCLEOTIDE SEQUENCE [LARGE SCALE GENOMIC DNA]</scope>
    <source>
        <strain evidence="3">JCM 4087</strain>
    </source>
</reference>
<protein>
    <submittedName>
        <fullName evidence="2">ECF-type sigma factor</fullName>
    </submittedName>
</protein>